<dbReference type="EMBL" id="JACCAC010000001">
    <property type="protein sequence ID" value="NYG56014.1"/>
    <property type="molecule type" value="Genomic_DNA"/>
</dbReference>
<dbReference type="Pfam" id="PF13242">
    <property type="entry name" value="Hydrolase_like"/>
    <property type="match status" value="1"/>
</dbReference>
<protein>
    <submittedName>
        <fullName evidence="1">HAD superfamily hydrolase (TIGR01450 family)</fullName>
    </submittedName>
</protein>
<dbReference type="AlphaFoldDB" id="A0A7Y9RVC5"/>
<dbReference type="InterPro" id="IPR006357">
    <property type="entry name" value="HAD-SF_hydro_IIA"/>
</dbReference>
<dbReference type="PANTHER" id="PTHR19288:SF95">
    <property type="entry name" value="D-GLYCEROL 3-PHOSPHATE PHOSPHATASE"/>
    <property type="match status" value="1"/>
</dbReference>
<gene>
    <name evidence="1" type="ORF">BJ989_002318</name>
</gene>
<proteinExistence type="predicted"/>
<keyword evidence="1" id="KW-0378">Hydrolase</keyword>
<dbReference type="RefSeq" id="WP_179518358.1">
    <property type="nucleotide sequence ID" value="NZ_JACCAC010000001.1"/>
</dbReference>
<dbReference type="Gene3D" id="3.40.50.1000">
    <property type="entry name" value="HAD superfamily/HAD-like"/>
    <property type="match status" value="2"/>
</dbReference>
<dbReference type="InterPro" id="IPR036412">
    <property type="entry name" value="HAD-like_sf"/>
</dbReference>
<name>A0A7Y9RVC5_9ACTN</name>
<organism evidence="1 2">
    <name type="scientific">Nocardioides perillae</name>
    <dbReference type="NCBI Taxonomy" id="1119534"/>
    <lineage>
        <taxon>Bacteria</taxon>
        <taxon>Bacillati</taxon>
        <taxon>Actinomycetota</taxon>
        <taxon>Actinomycetes</taxon>
        <taxon>Propionibacteriales</taxon>
        <taxon>Nocardioidaceae</taxon>
        <taxon>Nocardioides</taxon>
    </lineage>
</organism>
<dbReference type="NCBIfam" id="TIGR01460">
    <property type="entry name" value="HAD-SF-IIA"/>
    <property type="match status" value="1"/>
</dbReference>
<dbReference type="Pfam" id="PF13344">
    <property type="entry name" value="Hydrolase_6"/>
    <property type="match status" value="1"/>
</dbReference>
<keyword evidence="2" id="KW-1185">Reference proteome</keyword>
<comment type="caution">
    <text evidence="1">The sequence shown here is derived from an EMBL/GenBank/DDBJ whole genome shotgun (WGS) entry which is preliminary data.</text>
</comment>
<dbReference type="PANTHER" id="PTHR19288">
    <property type="entry name" value="4-NITROPHENYLPHOSPHATASE-RELATED"/>
    <property type="match status" value="1"/>
</dbReference>
<sequence length="362" mass="36878">MLGESAQPLHTAHDLVVLDLDGVVYVGPDALPGAAAGIRSARDAGAQVAFVTNNAARPPARVAEHLTSLGVPAEPGDVVTSAQAAASLLLADHGPGAPVWVLGAAGLREAVTEVGLLPVPAPGSGGRAGGGEGRREEPLPVALVTGYGPDVRWSELMQAAVQVAGGLPWVASNTDHSLPTPDGRAPGHGVLVRMLADFAGRSPKVAGKPARPLLDETVRRLGGSRPLMVGDRLDTDVEGARNAGMASLLVLTGVSGLGEVLGAPAHTRTTFLAHDLGGLGRPHAAPRRDGSGWVAGTWRAVVRDGRLEVTEGPRGARVRAPGPPDPDDWWRAAACAAWQHLDDTGDVAAHDGLRPPAGSLPA</sequence>
<dbReference type="Proteomes" id="UP000544110">
    <property type="component" value="Unassembled WGS sequence"/>
</dbReference>
<dbReference type="SUPFAM" id="SSF56784">
    <property type="entry name" value="HAD-like"/>
    <property type="match status" value="1"/>
</dbReference>
<dbReference type="GO" id="GO:0005737">
    <property type="term" value="C:cytoplasm"/>
    <property type="evidence" value="ECO:0007669"/>
    <property type="project" value="TreeGrafter"/>
</dbReference>
<dbReference type="GO" id="GO:0016791">
    <property type="term" value="F:phosphatase activity"/>
    <property type="evidence" value="ECO:0007669"/>
    <property type="project" value="TreeGrafter"/>
</dbReference>
<accession>A0A7Y9RVC5</accession>
<dbReference type="InterPro" id="IPR023214">
    <property type="entry name" value="HAD_sf"/>
</dbReference>
<evidence type="ECO:0000313" key="1">
    <source>
        <dbReference type="EMBL" id="NYG56014.1"/>
    </source>
</evidence>
<evidence type="ECO:0000313" key="2">
    <source>
        <dbReference type="Proteomes" id="UP000544110"/>
    </source>
</evidence>
<reference evidence="1 2" key="1">
    <citation type="submission" date="2020-07" db="EMBL/GenBank/DDBJ databases">
        <title>Sequencing the genomes of 1000 actinobacteria strains.</title>
        <authorList>
            <person name="Klenk H.-P."/>
        </authorList>
    </citation>
    <scope>NUCLEOTIDE SEQUENCE [LARGE SCALE GENOMIC DNA]</scope>
    <source>
        <strain evidence="1 2">DSM 24552</strain>
    </source>
</reference>